<dbReference type="InterPro" id="IPR001100">
    <property type="entry name" value="Pyr_nuc-diS_OxRdtase"/>
</dbReference>
<evidence type="ECO:0000256" key="2">
    <source>
        <dbReference type="ARBA" id="ARBA00022630"/>
    </source>
</evidence>
<dbReference type="PIRSF" id="PIRSF000350">
    <property type="entry name" value="Mercury_reductase_MerA"/>
    <property type="match status" value="1"/>
</dbReference>
<dbReference type="InterPro" id="IPR004099">
    <property type="entry name" value="Pyr_nucl-diS_OxRdtase_dimer"/>
</dbReference>
<dbReference type="InterPro" id="IPR012999">
    <property type="entry name" value="Pyr_OxRdtase_I_AS"/>
</dbReference>
<keyword evidence="15" id="KW-1185">Reference proteome</keyword>
<dbReference type="PANTHER" id="PTHR43014">
    <property type="entry name" value="MERCURIC REDUCTASE"/>
    <property type="match status" value="1"/>
</dbReference>
<dbReference type="InterPro" id="IPR023753">
    <property type="entry name" value="FAD/NAD-binding_dom"/>
</dbReference>
<feature type="binding site" evidence="9">
    <location>
        <position position="305"/>
    </location>
    <ligand>
        <name>NAD(+)</name>
        <dbReference type="ChEBI" id="CHEBI:57540"/>
    </ligand>
</feature>
<evidence type="ECO:0000256" key="8">
    <source>
        <dbReference type="PIRSR" id="PIRSR000350-2"/>
    </source>
</evidence>
<evidence type="ECO:0000256" key="5">
    <source>
        <dbReference type="ARBA" id="ARBA00023002"/>
    </source>
</evidence>
<comment type="similarity">
    <text evidence="1 11">Belongs to the class-I pyridine nucleotide-disulfide oxidoreductase family.</text>
</comment>
<evidence type="ECO:0000313" key="15">
    <source>
        <dbReference type="Proteomes" id="UP000465360"/>
    </source>
</evidence>
<evidence type="ECO:0000256" key="4">
    <source>
        <dbReference type="ARBA" id="ARBA00022857"/>
    </source>
</evidence>
<dbReference type="EMBL" id="BLKZ01000001">
    <property type="protein sequence ID" value="GFG91117.1"/>
    <property type="molecule type" value="Genomic_DNA"/>
</dbReference>
<name>A0A7I9YRD7_MYCBU</name>
<comment type="caution">
    <text evidence="14">The sequence shown here is derived from an EMBL/GenBank/DDBJ whole genome shotgun (WGS) entry which is preliminary data.</text>
</comment>
<dbReference type="PROSITE" id="PS00076">
    <property type="entry name" value="PYRIDINE_REDOX_1"/>
    <property type="match status" value="1"/>
</dbReference>
<evidence type="ECO:0000256" key="10">
    <source>
        <dbReference type="PIRSR" id="PIRSR000350-4"/>
    </source>
</evidence>
<dbReference type="PRINTS" id="PR00368">
    <property type="entry name" value="FADPNR"/>
</dbReference>
<feature type="binding site" evidence="9">
    <location>
        <begin position="176"/>
        <end position="183"/>
    </location>
    <ligand>
        <name>NAD(+)</name>
        <dbReference type="ChEBI" id="CHEBI:57540"/>
    </ligand>
</feature>
<keyword evidence="2 11" id="KW-0285">Flavoprotein</keyword>
<dbReference type="InterPro" id="IPR036188">
    <property type="entry name" value="FAD/NAD-bd_sf"/>
</dbReference>
<feature type="binding site" evidence="9">
    <location>
        <position position="264"/>
    </location>
    <ligand>
        <name>NAD(+)</name>
        <dbReference type="ChEBI" id="CHEBI:57540"/>
    </ligand>
</feature>
<evidence type="ECO:0000256" key="3">
    <source>
        <dbReference type="ARBA" id="ARBA00022827"/>
    </source>
</evidence>
<evidence type="ECO:0000259" key="12">
    <source>
        <dbReference type="Pfam" id="PF02852"/>
    </source>
</evidence>
<dbReference type="AlphaFoldDB" id="A0A7I9YRD7"/>
<feature type="domain" description="FAD/NAD(P)-binding" evidence="13">
    <location>
        <begin position="6"/>
        <end position="316"/>
    </location>
</feature>
<dbReference type="Pfam" id="PF02852">
    <property type="entry name" value="Pyr_redox_dim"/>
    <property type="match status" value="1"/>
</dbReference>
<dbReference type="GO" id="GO:0050660">
    <property type="term" value="F:flavin adenine dinucleotide binding"/>
    <property type="evidence" value="ECO:0007669"/>
    <property type="project" value="TreeGrafter"/>
</dbReference>
<keyword evidence="6" id="KW-1015">Disulfide bond</keyword>
<evidence type="ECO:0000256" key="11">
    <source>
        <dbReference type="RuleBase" id="RU003691"/>
    </source>
</evidence>
<dbReference type="NCBIfam" id="NF004992">
    <property type="entry name" value="PRK06370.1-4"/>
    <property type="match status" value="1"/>
</dbReference>
<feature type="active site" description="Proton acceptor" evidence="8">
    <location>
        <position position="438"/>
    </location>
</feature>
<dbReference type="Gene3D" id="3.50.50.60">
    <property type="entry name" value="FAD/NAD(P)-binding domain"/>
    <property type="match status" value="2"/>
</dbReference>
<gene>
    <name evidence="14" type="ORF">MBOU_31590</name>
</gene>
<proteinExistence type="inferred from homology"/>
<feature type="disulfide bond" description="Redox-active" evidence="10">
    <location>
        <begin position="42"/>
        <end position="47"/>
    </location>
</feature>
<keyword evidence="9" id="KW-0547">Nucleotide-binding</keyword>
<dbReference type="SUPFAM" id="SSF55424">
    <property type="entry name" value="FAD/NAD-linked reductases, dimerisation (C-terminal) domain"/>
    <property type="match status" value="1"/>
</dbReference>
<protein>
    <submittedName>
        <fullName evidence="14">Mercuric reductase</fullName>
    </submittedName>
</protein>
<evidence type="ECO:0000313" key="14">
    <source>
        <dbReference type="EMBL" id="GFG91117.1"/>
    </source>
</evidence>
<evidence type="ECO:0000256" key="6">
    <source>
        <dbReference type="ARBA" id="ARBA00023157"/>
    </source>
</evidence>
<evidence type="ECO:0000256" key="7">
    <source>
        <dbReference type="ARBA" id="ARBA00023284"/>
    </source>
</evidence>
<evidence type="ECO:0000256" key="9">
    <source>
        <dbReference type="PIRSR" id="PIRSR000350-3"/>
    </source>
</evidence>
<evidence type="ECO:0000256" key="1">
    <source>
        <dbReference type="ARBA" id="ARBA00007532"/>
    </source>
</evidence>
<dbReference type="PANTHER" id="PTHR43014:SF2">
    <property type="entry name" value="MERCURIC REDUCTASE"/>
    <property type="match status" value="1"/>
</dbReference>
<organism evidence="14 15">
    <name type="scientific">Mycobacterium bourgelatii</name>
    <dbReference type="NCBI Taxonomy" id="1273442"/>
    <lineage>
        <taxon>Bacteria</taxon>
        <taxon>Bacillati</taxon>
        <taxon>Actinomycetota</taxon>
        <taxon>Actinomycetes</taxon>
        <taxon>Mycobacteriales</taxon>
        <taxon>Mycobacteriaceae</taxon>
        <taxon>Mycobacterium</taxon>
    </lineage>
</organism>
<accession>A0A7I9YRD7</accession>
<comment type="cofactor">
    <cofactor evidence="9">
        <name>FAD</name>
        <dbReference type="ChEBI" id="CHEBI:57692"/>
    </cofactor>
    <text evidence="9">Binds 1 FAD per subunit.</text>
</comment>
<sequence>MTQHFDAIVVGAGQAGPPLAGRLTAAGQRVAVIERKHVGGTCVNTGCIPTKTLVASAHAAHLARRGAEYGVGTGEISVDMAKVKARKDGIMLKDRAGVEGWLEGMDGCTLYRGHARFEDPHTLRVNDEILHAERIFLNVGGRAVIPDIPGLDDVEYLTNVSILELDTVPQHLVIIGGSYIGLEFAQMYRRFGAAVTVVQRGPRLASREDEDTSATIKEILQGEGIDVVTNADDIRITKQGSSFELTPSAGANPVRGSHLLLAVGRRPNTDDLNLAAAGVQTDDQGHILVDDQLKTSVDHIWAMGDCNGRGAFTHTSYNDFEIVAANLLDDDPRRVSDRIPTHALYIDPPLGRAGLTVDEVRKSGRRALVGKRPMTRVGRAVEKGETQGFMKVVVDADSHQILGAAVFGVGGDEAIHCILDVMSAKAPYTTLSRTMHIHPTVSELIPTVLQELSPLD</sequence>
<keyword evidence="7 11" id="KW-0676">Redox-active center</keyword>
<keyword evidence="9" id="KW-0520">NAD</keyword>
<dbReference type="SUPFAM" id="SSF51905">
    <property type="entry name" value="FAD/NAD(P)-binding domain"/>
    <property type="match status" value="1"/>
</dbReference>
<reference evidence="14 15" key="1">
    <citation type="journal article" date="2019" name="Emerg. Microbes Infect.">
        <title>Comprehensive subspecies identification of 175 nontuberculous mycobacteria species based on 7547 genomic profiles.</title>
        <authorList>
            <person name="Matsumoto Y."/>
            <person name="Kinjo T."/>
            <person name="Motooka D."/>
            <person name="Nabeya D."/>
            <person name="Jung N."/>
            <person name="Uechi K."/>
            <person name="Horii T."/>
            <person name="Iida T."/>
            <person name="Fujita J."/>
            <person name="Nakamura S."/>
        </authorList>
    </citation>
    <scope>NUCLEOTIDE SEQUENCE [LARGE SCALE GENOMIC DNA]</scope>
    <source>
        <strain evidence="14 15">JCM 30725</strain>
    </source>
</reference>
<dbReference type="Gene3D" id="3.30.390.30">
    <property type="match status" value="1"/>
</dbReference>
<feature type="domain" description="Pyridine nucleotide-disulphide oxidoreductase dimerisation" evidence="12">
    <location>
        <begin position="343"/>
        <end position="446"/>
    </location>
</feature>
<dbReference type="RefSeq" id="WP_163713792.1">
    <property type="nucleotide sequence ID" value="NZ_BLKZ01000001.1"/>
</dbReference>
<dbReference type="Proteomes" id="UP000465360">
    <property type="component" value="Unassembled WGS sequence"/>
</dbReference>
<keyword evidence="3 9" id="KW-0274">FAD</keyword>
<evidence type="ECO:0000259" key="13">
    <source>
        <dbReference type="Pfam" id="PF07992"/>
    </source>
</evidence>
<feature type="binding site" evidence="9">
    <location>
        <position position="51"/>
    </location>
    <ligand>
        <name>FAD</name>
        <dbReference type="ChEBI" id="CHEBI:57692"/>
    </ligand>
</feature>
<keyword evidence="4" id="KW-0521">NADP</keyword>
<dbReference type="GO" id="GO:0003955">
    <property type="term" value="F:NAD(P)H dehydrogenase (quinone) activity"/>
    <property type="evidence" value="ECO:0007669"/>
    <property type="project" value="TreeGrafter"/>
</dbReference>
<dbReference type="InterPro" id="IPR016156">
    <property type="entry name" value="FAD/NAD-linked_Rdtase_dimer_sf"/>
</dbReference>
<dbReference type="GO" id="GO:0016668">
    <property type="term" value="F:oxidoreductase activity, acting on a sulfur group of donors, NAD(P) as acceptor"/>
    <property type="evidence" value="ECO:0007669"/>
    <property type="project" value="InterPro"/>
</dbReference>
<dbReference type="Pfam" id="PF07992">
    <property type="entry name" value="Pyr_redox_2"/>
    <property type="match status" value="1"/>
</dbReference>
<keyword evidence="5 11" id="KW-0560">Oxidoreductase</keyword>
<dbReference type="PRINTS" id="PR00411">
    <property type="entry name" value="PNDRDTASEI"/>
</dbReference>